<reference evidence="3 4" key="1">
    <citation type="journal article" date="2020" name="Mol. Plant">
        <title>The Chromosome-Based Rubber Tree Genome Provides New Insights into Spurge Genome Evolution and Rubber Biosynthesis.</title>
        <authorList>
            <person name="Liu J."/>
            <person name="Shi C."/>
            <person name="Shi C.C."/>
            <person name="Li W."/>
            <person name="Zhang Q.J."/>
            <person name="Zhang Y."/>
            <person name="Li K."/>
            <person name="Lu H.F."/>
            <person name="Shi C."/>
            <person name="Zhu S.T."/>
            <person name="Xiao Z.Y."/>
            <person name="Nan H."/>
            <person name="Yue Y."/>
            <person name="Zhu X.G."/>
            <person name="Wu Y."/>
            <person name="Hong X.N."/>
            <person name="Fan G.Y."/>
            <person name="Tong Y."/>
            <person name="Zhang D."/>
            <person name="Mao C.L."/>
            <person name="Liu Y.L."/>
            <person name="Hao S.J."/>
            <person name="Liu W.Q."/>
            <person name="Lv M.Q."/>
            <person name="Zhang H.B."/>
            <person name="Liu Y."/>
            <person name="Hu-Tang G.R."/>
            <person name="Wang J.P."/>
            <person name="Wang J.H."/>
            <person name="Sun Y.H."/>
            <person name="Ni S.B."/>
            <person name="Chen W.B."/>
            <person name="Zhang X.C."/>
            <person name="Jiao Y.N."/>
            <person name="Eichler E.E."/>
            <person name="Li G.H."/>
            <person name="Liu X."/>
            <person name="Gao L.Z."/>
        </authorList>
    </citation>
    <scope>NUCLEOTIDE SEQUENCE [LARGE SCALE GENOMIC DNA]</scope>
    <source>
        <strain evidence="4">cv. GT1</strain>
        <tissue evidence="3">Leaf</tissue>
    </source>
</reference>
<name>A0A6A6L1K5_HEVBR</name>
<comment type="caution">
    <text evidence="3">The sequence shown here is derived from an EMBL/GenBank/DDBJ whole genome shotgun (WGS) entry which is preliminary data.</text>
</comment>
<sequence length="226" mass="25107">MWSLLCLVKLMDLGVDIIFHHGGNFIEKEDVIDIVTNIDIGLSMENENLGDVKTSGVNFDNCDGNKFNEIEPYRNVNDITQGVITKTRFKSIGRPPQNRKLSFGAKCYRKPIGVDMGMGPYYDDSSRSLIYKSTNVIHDGTGGSQNIRMHIGTSQQTLSTNTVHFGAVRQIGVFNEESVGQSPVNLGFKAAGLKWAGHPYVTSKQLNEEKERKIGHSSKRAKKNDN</sequence>
<organism evidence="3 4">
    <name type="scientific">Hevea brasiliensis</name>
    <name type="common">Para rubber tree</name>
    <name type="synonym">Siphonia brasiliensis</name>
    <dbReference type="NCBI Taxonomy" id="3981"/>
    <lineage>
        <taxon>Eukaryota</taxon>
        <taxon>Viridiplantae</taxon>
        <taxon>Streptophyta</taxon>
        <taxon>Embryophyta</taxon>
        <taxon>Tracheophyta</taxon>
        <taxon>Spermatophyta</taxon>
        <taxon>Magnoliopsida</taxon>
        <taxon>eudicotyledons</taxon>
        <taxon>Gunneridae</taxon>
        <taxon>Pentapetalae</taxon>
        <taxon>rosids</taxon>
        <taxon>fabids</taxon>
        <taxon>Malpighiales</taxon>
        <taxon>Euphorbiaceae</taxon>
        <taxon>Crotonoideae</taxon>
        <taxon>Micrandreae</taxon>
        <taxon>Hevea</taxon>
    </lineage>
</organism>
<feature type="chain" id="PRO_5025573362" evidence="2">
    <location>
        <begin position="18"/>
        <end position="226"/>
    </location>
</feature>
<gene>
    <name evidence="3" type="ORF">GH714_032354</name>
</gene>
<evidence type="ECO:0000256" key="1">
    <source>
        <dbReference type="SAM" id="MobiDB-lite"/>
    </source>
</evidence>
<accession>A0A6A6L1K5</accession>
<dbReference type="Proteomes" id="UP000467840">
    <property type="component" value="Chromosome 7"/>
</dbReference>
<keyword evidence="2" id="KW-0732">Signal</keyword>
<evidence type="ECO:0000313" key="3">
    <source>
        <dbReference type="EMBL" id="KAF2295262.1"/>
    </source>
</evidence>
<feature type="region of interest" description="Disordered" evidence="1">
    <location>
        <begin position="204"/>
        <end position="226"/>
    </location>
</feature>
<evidence type="ECO:0000256" key="2">
    <source>
        <dbReference type="SAM" id="SignalP"/>
    </source>
</evidence>
<dbReference type="AlphaFoldDB" id="A0A6A6L1K5"/>
<dbReference type="EMBL" id="JAAGAX010000013">
    <property type="protein sequence ID" value="KAF2295262.1"/>
    <property type="molecule type" value="Genomic_DNA"/>
</dbReference>
<feature type="compositionally biased region" description="Basic residues" evidence="1">
    <location>
        <begin position="215"/>
        <end position="226"/>
    </location>
</feature>
<protein>
    <submittedName>
        <fullName evidence="3">Uncharacterized protein</fullName>
    </submittedName>
</protein>
<feature type="signal peptide" evidence="2">
    <location>
        <begin position="1"/>
        <end position="17"/>
    </location>
</feature>
<evidence type="ECO:0000313" key="4">
    <source>
        <dbReference type="Proteomes" id="UP000467840"/>
    </source>
</evidence>
<keyword evidence="4" id="KW-1185">Reference proteome</keyword>
<proteinExistence type="predicted"/>